<keyword evidence="4" id="KW-0575">Peroxidase</keyword>
<comment type="catalytic activity">
    <reaction evidence="12">
        <text>a hydroperoxide + [thioredoxin]-dithiol = an alcohol + [thioredoxin]-disulfide + H2O</text>
        <dbReference type="Rhea" id="RHEA:62620"/>
        <dbReference type="Rhea" id="RHEA-COMP:10698"/>
        <dbReference type="Rhea" id="RHEA-COMP:10700"/>
        <dbReference type="ChEBI" id="CHEBI:15377"/>
        <dbReference type="ChEBI" id="CHEBI:29950"/>
        <dbReference type="ChEBI" id="CHEBI:30879"/>
        <dbReference type="ChEBI" id="CHEBI:35924"/>
        <dbReference type="ChEBI" id="CHEBI:50058"/>
        <dbReference type="EC" id="1.11.1.24"/>
    </reaction>
</comment>
<keyword evidence="5" id="KW-0049">Antioxidant</keyword>
<evidence type="ECO:0000256" key="13">
    <source>
        <dbReference type="PIRSR" id="PIRSR000239-1"/>
    </source>
</evidence>
<dbReference type="Proteomes" id="UP000598196">
    <property type="component" value="Unassembled WGS sequence"/>
</dbReference>
<dbReference type="InterPro" id="IPR036249">
    <property type="entry name" value="Thioredoxin-like_sf"/>
</dbReference>
<evidence type="ECO:0000256" key="8">
    <source>
        <dbReference type="ARBA" id="ARBA00023284"/>
    </source>
</evidence>
<protein>
    <recommendedName>
        <fullName evidence="3">thioredoxin-dependent peroxiredoxin</fullName>
        <ecNumber evidence="3">1.11.1.24</ecNumber>
    </recommendedName>
    <alternativeName>
        <fullName evidence="9">Thioredoxin peroxidase</fullName>
    </alternativeName>
    <alternativeName>
        <fullName evidence="11">Thioredoxin-dependent peroxiredoxin Bcp</fullName>
    </alternativeName>
</protein>
<dbReference type="InterPro" id="IPR013766">
    <property type="entry name" value="Thioredoxin_domain"/>
</dbReference>
<evidence type="ECO:0000256" key="9">
    <source>
        <dbReference type="ARBA" id="ARBA00032824"/>
    </source>
</evidence>
<dbReference type="SUPFAM" id="SSF52833">
    <property type="entry name" value="Thioredoxin-like"/>
    <property type="match status" value="1"/>
</dbReference>
<dbReference type="OrthoDB" id="9812811at2"/>
<keyword evidence="8" id="KW-0676">Redox-active center</keyword>
<dbReference type="RefSeq" id="WP_146285697.1">
    <property type="nucleotide sequence ID" value="NZ_BMLP01000001.1"/>
</dbReference>
<dbReference type="EMBL" id="BMLP01000001">
    <property type="protein sequence ID" value="GGO25488.1"/>
    <property type="molecule type" value="Genomic_DNA"/>
</dbReference>
<evidence type="ECO:0000313" key="16">
    <source>
        <dbReference type="Proteomes" id="UP000598196"/>
    </source>
</evidence>
<dbReference type="PROSITE" id="PS51352">
    <property type="entry name" value="THIOREDOXIN_2"/>
    <property type="match status" value="1"/>
</dbReference>
<dbReference type="GO" id="GO:0008379">
    <property type="term" value="F:thioredoxin peroxidase activity"/>
    <property type="evidence" value="ECO:0007669"/>
    <property type="project" value="TreeGrafter"/>
</dbReference>
<evidence type="ECO:0000259" key="14">
    <source>
        <dbReference type="PROSITE" id="PS51352"/>
    </source>
</evidence>
<comment type="similarity">
    <text evidence="10">Belongs to the peroxiredoxin family. BCP/PrxQ subfamily.</text>
</comment>
<dbReference type="PANTHER" id="PTHR42801:SF4">
    <property type="entry name" value="AHPC_TSA FAMILY PROTEIN"/>
    <property type="match status" value="1"/>
</dbReference>
<name>A0A917YI45_9RHOB</name>
<keyword evidence="16" id="KW-1185">Reference proteome</keyword>
<sequence>MIGEGQPAPDFTLPRDGGGEVSLSALRGQKVVLYFYPKDDTPGCTTEALDFTARAQEFDAAGAVVIGISKDSVAKHDKFVKKHALGIMLASDEHGTTCEDYGVWVEKSMYGKTYMGIDRSTFLIDAEGRIARIWRKVKVADHAAEVLEAAKSA</sequence>
<evidence type="ECO:0000256" key="4">
    <source>
        <dbReference type="ARBA" id="ARBA00022559"/>
    </source>
</evidence>
<evidence type="ECO:0000313" key="15">
    <source>
        <dbReference type="EMBL" id="GGO25488.1"/>
    </source>
</evidence>
<dbReference type="AlphaFoldDB" id="A0A917YI45"/>
<feature type="domain" description="Thioredoxin" evidence="14">
    <location>
        <begin position="2"/>
        <end position="153"/>
    </location>
</feature>
<dbReference type="EC" id="1.11.1.24" evidence="3"/>
<accession>A0A917YI45</accession>
<dbReference type="NCBIfam" id="NF006960">
    <property type="entry name" value="PRK09437.1"/>
    <property type="match status" value="1"/>
</dbReference>
<evidence type="ECO:0000256" key="5">
    <source>
        <dbReference type="ARBA" id="ARBA00022862"/>
    </source>
</evidence>
<dbReference type="GO" id="GO:0045454">
    <property type="term" value="P:cell redox homeostasis"/>
    <property type="evidence" value="ECO:0007669"/>
    <property type="project" value="TreeGrafter"/>
</dbReference>
<keyword evidence="7" id="KW-1015">Disulfide bond</keyword>
<comment type="subunit">
    <text evidence="2">Monomer.</text>
</comment>
<evidence type="ECO:0000256" key="6">
    <source>
        <dbReference type="ARBA" id="ARBA00023002"/>
    </source>
</evidence>
<evidence type="ECO:0000256" key="1">
    <source>
        <dbReference type="ARBA" id="ARBA00003330"/>
    </source>
</evidence>
<proteinExistence type="inferred from homology"/>
<dbReference type="GO" id="GO:0005737">
    <property type="term" value="C:cytoplasm"/>
    <property type="evidence" value="ECO:0007669"/>
    <property type="project" value="TreeGrafter"/>
</dbReference>
<organism evidence="15 16">
    <name type="scientific">Gemmobacter aquaticus</name>
    <dbReference type="NCBI Taxonomy" id="490185"/>
    <lineage>
        <taxon>Bacteria</taxon>
        <taxon>Pseudomonadati</taxon>
        <taxon>Pseudomonadota</taxon>
        <taxon>Alphaproteobacteria</taxon>
        <taxon>Rhodobacterales</taxon>
        <taxon>Paracoccaceae</taxon>
        <taxon>Gemmobacter</taxon>
    </lineage>
</organism>
<dbReference type="Pfam" id="PF00578">
    <property type="entry name" value="AhpC-TSA"/>
    <property type="match status" value="1"/>
</dbReference>
<gene>
    <name evidence="15" type="ORF">GCM10010991_05200</name>
</gene>
<comment type="caution">
    <text evidence="15">The sequence shown here is derived from an EMBL/GenBank/DDBJ whole genome shotgun (WGS) entry which is preliminary data.</text>
</comment>
<evidence type="ECO:0000256" key="2">
    <source>
        <dbReference type="ARBA" id="ARBA00011245"/>
    </source>
</evidence>
<feature type="active site" description="Cysteine sulfenic acid (-SOH) intermediate; for peroxidase activity" evidence="13">
    <location>
        <position position="44"/>
    </location>
</feature>
<dbReference type="Gene3D" id="3.40.30.10">
    <property type="entry name" value="Glutaredoxin"/>
    <property type="match status" value="1"/>
</dbReference>
<dbReference type="PANTHER" id="PTHR42801">
    <property type="entry name" value="THIOREDOXIN-DEPENDENT PEROXIDE REDUCTASE"/>
    <property type="match status" value="1"/>
</dbReference>
<dbReference type="PIRSF" id="PIRSF000239">
    <property type="entry name" value="AHPC"/>
    <property type="match status" value="1"/>
</dbReference>
<dbReference type="GO" id="GO:0034599">
    <property type="term" value="P:cellular response to oxidative stress"/>
    <property type="evidence" value="ECO:0007669"/>
    <property type="project" value="TreeGrafter"/>
</dbReference>
<keyword evidence="6" id="KW-0560">Oxidoreductase</keyword>
<evidence type="ECO:0000256" key="10">
    <source>
        <dbReference type="ARBA" id="ARBA00038489"/>
    </source>
</evidence>
<evidence type="ECO:0000256" key="3">
    <source>
        <dbReference type="ARBA" id="ARBA00013017"/>
    </source>
</evidence>
<evidence type="ECO:0000256" key="11">
    <source>
        <dbReference type="ARBA" id="ARBA00042639"/>
    </source>
</evidence>
<dbReference type="CDD" id="cd03017">
    <property type="entry name" value="PRX_BCP"/>
    <property type="match status" value="1"/>
</dbReference>
<dbReference type="InterPro" id="IPR050924">
    <property type="entry name" value="Peroxiredoxin_BCP/PrxQ"/>
</dbReference>
<evidence type="ECO:0000256" key="12">
    <source>
        <dbReference type="ARBA" id="ARBA00049091"/>
    </source>
</evidence>
<dbReference type="InterPro" id="IPR024706">
    <property type="entry name" value="Peroxiredoxin_AhpC-typ"/>
</dbReference>
<comment type="function">
    <text evidence="1">Thiol-specific peroxidase that catalyzes the reduction of hydrogen peroxide and organic hydroperoxides to water and alcohols, respectively. Plays a role in cell protection against oxidative stress by detoxifying peroxides and as sensor of hydrogen peroxide-mediated signaling events.</text>
</comment>
<dbReference type="InterPro" id="IPR000866">
    <property type="entry name" value="AhpC/TSA"/>
</dbReference>
<dbReference type="FunFam" id="3.40.30.10:FF:000007">
    <property type="entry name" value="Thioredoxin-dependent thiol peroxidase"/>
    <property type="match status" value="1"/>
</dbReference>
<evidence type="ECO:0000256" key="7">
    <source>
        <dbReference type="ARBA" id="ARBA00023157"/>
    </source>
</evidence>
<reference evidence="15 16" key="1">
    <citation type="journal article" date="2014" name="Int. J. Syst. Evol. Microbiol.">
        <title>Complete genome sequence of Corynebacterium casei LMG S-19264T (=DSM 44701T), isolated from a smear-ripened cheese.</title>
        <authorList>
            <consortium name="US DOE Joint Genome Institute (JGI-PGF)"/>
            <person name="Walter F."/>
            <person name="Albersmeier A."/>
            <person name="Kalinowski J."/>
            <person name="Ruckert C."/>
        </authorList>
    </citation>
    <scope>NUCLEOTIDE SEQUENCE [LARGE SCALE GENOMIC DNA]</scope>
    <source>
        <strain evidence="15 16">CGMCC 1.7029</strain>
    </source>
</reference>